<dbReference type="PANTHER" id="PTHR30055:SF234">
    <property type="entry name" value="HTH-TYPE TRANSCRIPTIONAL REGULATOR BETI"/>
    <property type="match status" value="1"/>
</dbReference>
<dbReference type="Proteomes" id="UP000271587">
    <property type="component" value="Chromosome"/>
</dbReference>
<dbReference type="GO" id="GO:0000976">
    <property type="term" value="F:transcription cis-regulatory region binding"/>
    <property type="evidence" value="ECO:0007669"/>
    <property type="project" value="TreeGrafter"/>
</dbReference>
<evidence type="ECO:0000259" key="5">
    <source>
        <dbReference type="PROSITE" id="PS50977"/>
    </source>
</evidence>
<dbReference type="EMBL" id="CP033897">
    <property type="protein sequence ID" value="AZA11110.1"/>
    <property type="molecule type" value="Genomic_DNA"/>
</dbReference>
<keyword evidence="7" id="KW-1185">Reference proteome</keyword>
<keyword evidence="3" id="KW-0804">Transcription</keyword>
<name>A0A3G6J3X4_9CORY</name>
<evidence type="ECO:0000313" key="6">
    <source>
        <dbReference type="EMBL" id="AZA11110.1"/>
    </source>
</evidence>
<evidence type="ECO:0000313" key="7">
    <source>
        <dbReference type="Proteomes" id="UP000271587"/>
    </source>
</evidence>
<dbReference type="PANTHER" id="PTHR30055">
    <property type="entry name" value="HTH-TYPE TRANSCRIPTIONAL REGULATOR RUTR"/>
    <property type="match status" value="1"/>
</dbReference>
<organism evidence="6 7">
    <name type="scientific">Corynebacterium gerontici</name>
    <dbReference type="NCBI Taxonomy" id="2079234"/>
    <lineage>
        <taxon>Bacteria</taxon>
        <taxon>Bacillati</taxon>
        <taxon>Actinomycetota</taxon>
        <taxon>Actinomycetes</taxon>
        <taxon>Mycobacteriales</taxon>
        <taxon>Corynebacteriaceae</taxon>
        <taxon>Corynebacterium</taxon>
    </lineage>
</organism>
<dbReference type="GO" id="GO:0003700">
    <property type="term" value="F:DNA-binding transcription factor activity"/>
    <property type="evidence" value="ECO:0007669"/>
    <property type="project" value="TreeGrafter"/>
</dbReference>
<dbReference type="InterPro" id="IPR009057">
    <property type="entry name" value="Homeodomain-like_sf"/>
</dbReference>
<evidence type="ECO:0000256" key="3">
    <source>
        <dbReference type="ARBA" id="ARBA00023163"/>
    </source>
</evidence>
<evidence type="ECO:0000256" key="2">
    <source>
        <dbReference type="ARBA" id="ARBA00023125"/>
    </source>
</evidence>
<dbReference type="KEGG" id="cgk:CGERO_03965"/>
<dbReference type="Pfam" id="PF00440">
    <property type="entry name" value="TetR_N"/>
    <property type="match status" value="1"/>
</dbReference>
<dbReference type="PROSITE" id="PS01081">
    <property type="entry name" value="HTH_TETR_1"/>
    <property type="match status" value="1"/>
</dbReference>
<sequence length="254" mass="28186">MLQNTPTCQRSKIHIVQLCTLCNIGHRIADMSTESHTDPTGSHSDPTLSHREAKRIRTHRAIEAAATQQVLERGFHEVTVDEICAPVGISRRTFFNYFNSKEEAVLGTGHRELSEEEVQAFCSQQHANLPASTLSLLVSLILDPNRDSLFDAATEARRKSICEQEPAFIRHQIARFHGAREAVTEAVSEYFAHFPQARRTQESAEDEARALTGVVFSAVMSAMQSAKHSGNLTPAHLRATSSRMLQATIDLLQA</sequence>
<dbReference type="AlphaFoldDB" id="A0A3G6J3X4"/>
<keyword evidence="2 4" id="KW-0238">DNA-binding</keyword>
<dbReference type="Gene3D" id="1.10.357.10">
    <property type="entry name" value="Tetracycline Repressor, domain 2"/>
    <property type="match status" value="1"/>
</dbReference>
<dbReference type="InterPro" id="IPR023772">
    <property type="entry name" value="DNA-bd_HTH_TetR-type_CS"/>
</dbReference>
<dbReference type="PROSITE" id="PS50977">
    <property type="entry name" value="HTH_TETR_2"/>
    <property type="match status" value="1"/>
</dbReference>
<gene>
    <name evidence="6" type="ORF">CGERO_03965</name>
</gene>
<evidence type="ECO:0000256" key="4">
    <source>
        <dbReference type="PROSITE-ProRule" id="PRU00335"/>
    </source>
</evidence>
<proteinExistence type="predicted"/>
<dbReference type="InterPro" id="IPR050109">
    <property type="entry name" value="HTH-type_TetR-like_transc_reg"/>
</dbReference>
<accession>A0A3G6J3X4</accession>
<feature type="domain" description="HTH tetR-type" evidence="5">
    <location>
        <begin position="56"/>
        <end position="116"/>
    </location>
</feature>
<dbReference type="SUPFAM" id="SSF46689">
    <property type="entry name" value="Homeodomain-like"/>
    <property type="match status" value="1"/>
</dbReference>
<protein>
    <submittedName>
        <fullName evidence="6">Transcriptional regulator, TetR family</fullName>
    </submittedName>
</protein>
<feature type="DNA-binding region" description="H-T-H motif" evidence="4">
    <location>
        <begin position="79"/>
        <end position="98"/>
    </location>
</feature>
<keyword evidence="1" id="KW-0805">Transcription regulation</keyword>
<reference evidence="6 7" key="1">
    <citation type="submission" date="2018-11" db="EMBL/GenBank/DDBJ databases">
        <authorList>
            <person name="Kleinhagauer T."/>
            <person name="Glaeser S.P."/>
            <person name="Spergser J."/>
            <person name="Ruckert C."/>
            <person name="Kaempfer P."/>
            <person name="Busse H.-J."/>
        </authorList>
    </citation>
    <scope>NUCLEOTIDE SEQUENCE [LARGE SCALE GENOMIC DNA]</scope>
    <source>
        <strain evidence="6 7">W8</strain>
    </source>
</reference>
<evidence type="ECO:0000256" key="1">
    <source>
        <dbReference type="ARBA" id="ARBA00023015"/>
    </source>
</evidence>
<dbReference type="InterPro" id="IPR001647">
    <property type="entry name" value="HTH_TetR"/>
</dbReference>